<dbReference type="GO" id="GO:0005524">
    <property type="term" value="F:ATP binding"/>
    <property type="evidence" value="ECO:0007669"/>
    <property type="project" value="InterPro"/>
</dbReference>
<dbReference type="Pfam" id="PF00485">
    <property type="entry name" value="PRK"/>
    <property type="match status" value="1"/>
</dbReference>
<dbReference type="Gene3D" id="2.40.320.10">
    <property type="entry name" value="Hypothetical Protein Pfu-838710-001"/>
    <property type="match status" value="1"/>
</dbReference>
<keyword evidence="3" id="KW-0418">Kinase</keyword>
<protein>
    <submittedName>
        <fullName evidence="3">Uridine kinase</fullName>
    </submittedName>
</protein>
<feature type="region of interest" description="Disordered" evidence="1">
    <location>
        <begin position="1"/>
        <end position="22"/>
    </location>
</feature>
<dbReference type="GeneID" id="14915650"/>
<evidence type="ECO:0000313" key="3">
    <source>
        <dbReference type="EMBL" id="ELR15135.1"/>
    </source>
</evidence>
<dbReference type="GO" id="GO:0016301">
    <property type="term" value="F:kinase activity"/>
    <property type="evidence" value="ECO:0007669"/>
    <property type="project" value="UniProtKB-KW"/>
</dbReference>
<dbReference type="InterPro" id="IPR006083">
    <property type="entry name" value="PRK/URK"/>
</dbReference>
<proteinExistence type="predicted"/>
<feature type="domain" description="Phosphoribulokinase/uridine kinase" evidence="2">
    <location>
        <begin position="66"/>
        <end position="229"/>
    </location>
</feature>
<dbReference type="OMA" id="DGQYSIM"/>
<dbReference type="PANTHER" id="PTHR10285">
    <property type="entry name" value="URIDINE KINASE"/>
    <property type="match status" value="1"/>
</dbReference>
<keyword evidence="3" id="KW-0808">Transferase</keyword>
<dbReference type="STRING" id="1257118.L8GQ88"/>
<dbReference type="KEGG" id="acan:ACA1_216370"/>
<dbReference type="VEuPathDB" id="AmoebaDB:ACA1_216370"/>
<dbReference type="SUPFAM" id="SSF52540">
    <property type="entry name" value="P-loop containing nucleoside triphosphate hydrolases"/>
    <property type="match status" value="1"/>
</dbReference>
<dbReference type="OrthoDB" id="10257085at2759"/>
<dbReference type="RefSeq" id="XP_004337148.1">
    <property type="nucleotide sequence ID" value="XM_004337100.1"/>
</dbReference>
<evidence type="ECO:0000313" key="4">
    <source>
        <dbReference type="Proteomes" id="UP000011083"/>
    </source>
</evidence>
<reference evidence="3 4" key="1">
    <citation type="journal article" date="2013" name="Genome Biol.">
        <title>Genome of Acanthamoeba castellanii highlights extensive lateral gene transfer and early evolution of tyrosine kinase signaling.</title>
        <authorList>
            <person name="Clarke M."/>
            <person name="Lohan A.J."/>
            <person name="Liu B."/>
            <person name="Lagkouvardos I."/>
            <person name="Roy S."/>
            <person name="Zafar N."/>
            <person name="Bertelli C."/>
            <person name="Schilde C."/>
            <person name="Kianianmomeni A."/>
            <person name="Burglin T.R."/>
            <person name="Frech C."/>
            <person name="Turcotte B."/>
            <person name="Kopec K.O."/>
            <person name="Synnott J.M."/>
            <person name="Choo C."/>
            <person name="Paponov I."/>
            <person name="Finkler A."/>
            <person name="Soon Heng Tan C."/>
            <person name="Hutchins A.P."/>
            <person name="Weinmeier T."/>
            <person name="Rattei T."/>
            <person name="Chu J.S."/>
            <person name="Gimenez G."/>
            <person name="Irimia M."/>
            <person name="Rigden D.J."/>
            <person name="Fitzpatrick D.A."/>
            <person name="Lorenzo-Morales J."/>
            <person name="Bateman A."/>
            <person name="Chiu C.H."/>
            <person name="Tang P."/>
            <person name="Hegemann P."/>
            <person name="Fromm H."/>
            <person name="Raoult D."/>
            <person name="Greub G."/>
            <person name="Miranda-Saavedra D."/>
            <person name="Chen N."/>
            <person name="Nash P."/>
            <person name="Ginger M.L."/>
            <person name="Horn M."/>
            <person name="Schaap P."/>
            <person name="Caler L."/>
            <person name="Loftus B."/>
        </authorList>
    </citation>
    <scope>NUCLEOTIDE SEQUENCE [LARGE SCALE GENOMIC DNA]</scope>
    <source>
        <strain evidence="3 4">Neff</strain>
    </source>
</reference>
<dbReference type="AlphaFoldDB" id="L8GQ88"/>
<sequence>MASSSSSSGSSTTSTAALRAQVRPHPTLPGEVEFVSKDALLSFDQGFFVAVKGIQLLRQHNRRTTIVSIAGPSGAGKTSIAKKIAEVIPKSLVVSLDNYLDGSRVVEENYDDYRLVDFELLVKNLTDLKEGRETDLPLYDFRRSGRYAYLHVPPPESRVVIVEGTYALHERVRGLVDLAISVSGGVHFDLVKRIFRDIQRTGQEPREVIQQITETAFIEPDLEKAHIRIVNSFNPFSGLLNPIYTLKSATAVPREKIEEVVKATLSSMGKTAKDVRTDYYYDIYLRPPGTNQHHNNHSNPEQAMYGLFVLLSCSLPLPYANNLIPEDKRRRRMADGRHTQHGLDWIRMRNNGGTYTLQFSESLKEDEFIIAPTMDFQVNVKILGGLMALGYSIAVIIHRRSIVLGGHEELSVTLDTLEELGAQTFVQIKGSSRQLVEQVGEKLGLVGAYIPKSYIEIYLDQFAPAPRSPAPATPAAAARGAGGLPSVAGDAALQAFVNAKL</sequence>
<organism evidence="3 4">
    <name type="scientific">Acanthamoeba castellanii (strain ATCC 30010 / Neff)</name>
    <dbReference type="NCBI Taxonomy" id="1257118"/>
    <lineage>
        <taxon>Eukaryota</taxon>
        <taxon>Amoebozoa</taxon>
        <taxon>Discosea</taxon>
        <taxon>Longamoebia</taxon>
        <taxon>Centramoebida</taxon>
        <taxon>Acanthamoebidae</taxon>
        <taxon>Acanthamoeba</taxon>
    </lineage>
</organism>
<evidence type="ECO:0000259" key="2">
    <source>
        <dbReference type="Pfam" id="PF00485"/>
    </source>
</evidence>
<dbReference type="CDD" id="cd02028">
    <property type="entry name" value="UMPK_like"/>
    <property type="match status" value="1"/>
</dbReference>
<dbReference type="Proteomes" id="UP000011083">
    <property type="component" value="Unassembled WGS sequence"/>
</dbReference>
<evidence type="ECO:0000256" key="1">
    <source>
        <dbReference type="SAM" id="MobiDB-lite"/>
    </source>
</evidence>
<keyword evidence="4" id="KW-1185">Reference proteome</keyword>
<dbReference type="InterPro" id="IPR027417">
    <property type="entry name" value="P-loop_NTPase"/>
</dbReference>
<name>L8GQ88_ACACF</name>
<accession>L8GQ88</accession>
<dbReference type="PRINTS" id="PR00988">
    <property type="entry name" value="URIDINKINASE"/>
</dbReference>
<dbReference type="Gene3D" id="3.40.50.300">
    <property type="entry name" value="P-loop containing nucleotide triphosphate hydrolases"/>
    <property type="match status" value="1"/>
</dbReference>
<feature type="compositionally biased region" description="Low complexity" evidence="1">
    <location>
        <begin position="1"/>
        <end position="17"/>
    </location>
</feature>
<dbReference type="EMBL" id="KB008036">
    <property type="protein sequence ID" value="ELR15135.1"/>
    <property type="molecule type" value="Genomic_DNA"/>
</dbReference>
<gene>
    <name evidence="3" type="ORF">ACA1_216370</name>
</gene>